<evidence type="ECO:0000256" key="7">
    <source>
        <dbReference type="ARBA" id="ARBA00023242"/>
    </source>
</evidence>
<evidence type="ECO:0000256" key="6">
    <source>
        <dbReference type="ARBA" id="ARBA00022843"/>
    </source>
</evidence>
<dbReference type="GO" id="GO:0016567">
    <property type="term" value="P:protein ubiquitination"/>
    <property type="evidence" value="ECO:0007669"/>
    <property type="project" value="UniProtKB-ARBA"/>
</dbReference>
<dbReference type="PROSITE" id="PS00299">
    <property type="entry name" value="UBIQUITIN_1"/>
    <property type="match status" value="4"/>
</dbReference>
<dbReference type="OrthoDB" id="428577at2759"/>
<dbReference type="PROSITE" id="PS50053">
    <property type="entry name" value="UBIQUITIN_2"/>
    <property type="match status" value="4"/>
</dbReference>
<feature type="domain" description="Ubiquitin-like" evidence="10">
    <location>
        <begin position="333"/>
        <end position="408"/>
    </location>
</feature>
<dbReference type="EMBL" id="CU928169">
    <property type="protein sequence ID" value="CAR23299.1"/>
    <property type="molecule type" value="Genomic_DNA"/>
</dbReference>
<dbReference type="GeneID" id="8291889"/>
<keyword evidence="7" id="KW-0539">Nucleus</keyword>
<dbReference type="FunCoup" id="C5DHN8">
    <property type="interactions" value="749"/>
</dbReference>
<proteinExistence type="inferred from homology"/>
<dbReference type="InParanoid" id="C5DHN8"/>
<keyword evidence="5" id="KW-1017">Isopeptide bond</keyword>
<dbReference type="SMART" id="SM00213">
    <property type="entry name" value="UBQ"/>
    <property type="match status" value="4"/>
</dbReference>
<organism evidence="11 12">
    <name type="scientific">Lachancea thermotolerans (strain ATCC 56472 / CBS 6340 / NRRL Y-8284)</name>
    <name type="common">Yeast</name>
    <name type="synonym">Kluyveromyces thermotolerans</name>
    <dbReference type="NCBI Taxonomy" id="559295"/>
    <lineage>
        <taxon>Eukaryota</taxon>
        <taxon>Fungi</taxon>
        <taxon>Dikarya</taxon>
        <taxon>Ascomycota</taxon>
        <taxon>Saccharomycotina</taxon>
        <taxon>Saccharomycetes</taxon>
        <taxon>Saccharomycetales</taxon>
        <taxon>Saccharomycetaceae</taxon>
        <taxon>Lachancea</taxon>
    </lineage>
</organism>
<keyword evidence="12" id="KW-1185">Reference proteome</keyword>
<evidence type="ECO:0000256" key="3">
    <source>
        <dbReference type="ARBA" id="ARBA00008430"/>
    </source>
</evidence>
<dbReference type="GO" id="GO:0005737">
    <property type="term" value="C:cytoplasm"/>
    <property type="evidence" value="ECO:0007669"/>
    <property type="project" value="UniProtKB-SubCell"/>
</dbReference>
<dbReference type="RefSeq" id="XP_002553736.1">
    <property type="nucleotide sequence ID" value="XM_002553690.1"/>
</dbReference>
<dbReference type="GO" id="GO:0005634">
    <property type="term" value="C:nucleus"/>
    <property type="evidence" value="ECO:0007669"/>
    <property type="project" value="UniProtKB-SubCell"/>
</dbReference>
<evidence type="ECO:0000313" key="12">
    <source>
        <dbReference type="Proteomes" id="UP000002036"/>
    </source>
</evidence>
<dbReference type="CDD" id="cd01803">
    <property type="entry name" value="Ubl_ubiquitin"/>
    <property type="match status" value="4"/>
</dbReference>
<evidence type="ECO:0000256" key="1">
    <source>
        <dbReference type="ARBA" id="ARBA00004123"/>
    </source>
</evidence>
<sequence length="409" mass="46175">MVIPEHQLGAELPKPIFAVENYVREQCSSCGGRDKRKGCERGARFRGRLSEANGLPEHRSINTKELEYLPPLLTAERHSFPSVKASNNDTRKRLTERKTQARDTMQIFVKTLTGKTITLEVESSDTIDNVKSKIQDKEGIPPDQQRLIFAGKQLEDGRTLSDYNIQKESTLHLVLRLRGGMQIFVKTLTGKTITLEVESSDTIDNVKSKIQDKEGIPPDQQRLIFAGKQLEDGRTLSDYNIQKESTLHLVLRLRGGMQIFVKTLTGKTITLEVESSDTIDNVKSKIQDKEGIPPDQQRLIFAGKQLEDGRTLSDYNIQKESTLHLVLRLRGGMQIFVKTLTGKTITLEVESSDTIDNVKSKIQDKEGIPPDQQRLIFAGKQLEDGRTLSDYNIQKESTLHLVLRLRGGW</sequence>
<protein>
    <recommendedName>
        <fullName evidence="8">Polyubiquitin</fullName>
    </recommendedName>
</protein>
<gene>
    <name evidence="11" type="ordered locus">KLTH0E05852g</name>
</gene>
<dbReference type="InterPro" id="IPR029071">
    <property type="entry name" value="Ubiquitin-like_domsf"/>
</dbReference>
<evidence type="ECO:0000259" key="10">
    <source>
        <dbReference type="PROSITE" id="PS50053"/>
    </source>
</evidence>
<evidence type="ECO:0000256" key="4">
    <source>
        <dbReference type="ARBA" id="ARBA00022490"/>
    </source>
</evidence>
<dbReference type="Proteomes" id="UP000002036">
    <property type="component" value="Chromosome E"/>
</dbReference>
<keyword evidence="4" id="KW-0963">Cytoplasm</keyword>
<feature type="compositionally biased region" description="Basic and acidic residues" evidence="9">
    <location>
        <begin position="89"/>
        <end position="99"/>
    </location>
</feature>
<dbReference type="STRING" id="559295.C5DHN8"/>
<evidence type="ECO:0000256" key="5">
    <source>
        <dbReference type="ARBA" id="ARBA00022499"/>
    </source>
</evidence>
<comment type="similarity">
    <text evidence="3">Belongs to the ubiquitin family.</text>
</comment>
<reference evidence="11 12" key="1">
    <citation type="journal article" date="2009" name="Genome Res.">
        <title>Comparative genomics of protoploid Saccharomycetaceae.</title>
        <authorList>
            <consortium name="The Genolevures Consortium"/>
            <person name="Souciet J.-L."/>
            <person name="Dujon B."/>
            <person name="Gaillardin C."/>
            <person name="Johnston M."/>
            <person name="Baret P.V."/>
            <person name="Cliften P."/>
            <person name="Sherman D.J."/>
            <person name="Weissenbach J."/>
            <person name="Westhof E."/>
            <person name="Wincker P."/>
            <person name="Jubin C."/>
            <person name="Poulain J."/>
            <person name="Barbe V."/>
            <person name="Segurens B."/>
            <person name="Artiguenave F."/>
            <person name="Anthouard V."/>
            <person name="Vacherie B."/>
            <person name="Val M.-E."/>
            <person name="Fulton R.S."/>
            <person name="Minx P."/>
            <person name="Wilson R."/>
            <person name="Durrens P."/>
            <person name="Jean G."/>
            <person name="Marck C."/>
            <person name="Martin T."/>
            <person name="Nikolski M."/>
            <person name="Rolland T."/>
            <person name="Seret M.-L."/>
            <person name="Casaregola S."/>
            <person name="Despons L."/>
            <person name="Fairhead C."/>
            <person name="Fischer G."/>
            <person name="Lafontaine I."/>
            <person name="Leh V."/>
            <person name="Lemaire M."/>
            <person name="de Montigny J."/>
            <person name="Neuveglise C."/>
            <person name="Thierry A."/>
            <person name="Blanc-Lenfle I."/>
            <person name="Bleykasten C."/>
            <person name="Diffels J."/>
            <person name="Fritsch E."/>
            <person name="Frangeul L."/>
            <person name="Goeffon A."/>
            <person name="Jauniaux N."/>
            <person name="Kachouri-Lafond R."/>
            <person name="Payen C."/>
            <person name="Potier S."/>
            <person name="Pribylova L."/>
            <person name="Ozanne C."/>
            <person name="Richard G.-F."/>
            <person name="Sacerdot C."/>
            <person name="Straub M.-L."/>
            <person name="Talla E."/>
        </authorList>
    </citation>
    <scope>NUCLEOTIDE SEQUENCE [LARGE SCALE GENOMIC DNA]</scope>
    <source>
        <strain evidence="12">ATCC 56472 / CBS 6340 / NRRL Y-8284</strain>
    </source>
</reference>
<dbReference type="FunFam" id="3.10.20.90:FF:000004">
    <property type="entry name" value="Polyubiquitin Ubiquitin"/>
    <property type="match status" value="4"/>
</dbReference>
<dbReference type="eggNOG" id="KOG0001">
    <property type="taxonomic scope" value="Eukaryota"/>
</dbReference>
<dbReference type="HOGENOM" id="CLU_010412_0_1_1"/>
<dbReference type="InterPro" id="IPR019956">
    <property type="entry name" value="Ubiquitin_dom"/>
</dbReference>
<evidence type="ECO:0000313" key="11">
    <source>
        <dbReference type="EMBL" id="CAR23299.1"/>
    </source>
</evidence>
<dbReference type="SUPFAM" id="SSF54236">
    <property type="entry name" value="Ubiquitin-like"/>
    <property type="match status" value="4"/>
</dbReference>
<dbReference type="AlphaFoldDB" id="C5DHN8"/>
<dbReference type="InterPro" id="IPR050158">
    <property type="entry name" value="Ubiquitin_ubiquitin-like"/>
</dbReference>
<evidence type="ECO:0000256" key="8">
    <source>
        <dbReference type="ARBA" id="ARBA00069010"/>
    </source>
</evidence>
<dbReference type="GO" id="GO:0031386">
    <property type="term" value="F:protein tag activity"/>
    <property type="evidence" value="ECO:0007669"/>
    <property type="project" value="UniProtKB-ARBA"/>
</dbReference>
<dbReference type="InterPro" id="IPR019954">
    <property type="entry name" value="Ubiquitin_CS"/>
</dbReference>
<comment type="subcellular location">
    <subcellularLocation>
        <location evidence="2">Cytoplasm</location>
    </subcellularLocation>
    <subcellularLocation>
        <location evidence="1">Nucleus</location>
    </subcellularLocation>
</comment>
<dbReference type="InterPro" id="IPR000626">
    <property type="entry name" value="Ubiquitin-like_dom"/>
</dbReference>
<dbReference type="PANTHER" id="PTHR10666">
    <property type="entry name" value="UBIQUITIN"/>
    <property type="match status" value="1"/>
</dbReference>
<feature type="domain" description="Ubiquitin-like" evidence="10">
    <location>
        <begin position="105"/>
        <end position="180"/>
    </location>
</feature>
<name>C5DHN8_LACTC</name>
<dbReference type="KEGG" id="lth:KLTH0E05852g"/>
<keyword evidence="6" id="KW-0832">Ubl conjugation</keyword>
<dbReference type="OMA" id="VHENTRR"/>
<feature type="domain" description="Ubiquitin-like" evidence="10">
    <location>
        <begin position="257"/>
        <end position="332"/>
    </location>
</feature>
<dbReference type="Gene3D" id="3.10.20.90">
    <property type="entry name" value="Phosphatidylinositol 3-kinase Catalytic Subunit, Chain A, domain 1"/>
    <property type="match status" value="4"/>
</dbReference>
<dbReference type="PRINTS" id="PR00348">
    <property type="entry name" value="UBIQUITIN"/>
</dbReference>
<accession>C5DHN8</accession>
<feature type="region of interest" description="Disordered" evidence="9">
    <location>
        <begin position="79"/>
        <end position="99"/>
    </location>
</feature>
<feature type="domain" description="Ubiquitin-like" evidence="10">
    <location>
        <begin position="181"/>
        <end position="256"/>
    </location>
</feature>
<dbReference type="Pfam" id="PF00240">
    <property type="entry name" value="ubiquitin"/>
    <property type="match status" value="4"/>
</dbReference>
<evidence type="ECO:0000256" key="2">
    <source>
        <dbReference type="ARBA" id="ARBA00004496"/>
    </source>
</evidence>
<evidence type="ECO:0000256" key="9">
    <source>
        <dbReference type="SAM" id="MobiDB-lite"/>
    </source>
</evidence>